<proteinExistence type="predicted"/>
<dbReference type="Proteomes" id="UP000663864">
    <property type="component" value="Unassembled WGS sequence"/>
</dbReference>
<dbReference type="Proteomes" id="UP000663836">
    <property type="component" value="Unassembled WGS sequence"/>
</dbReference>
<evidence type="ECO:0000313" key="2">
    <source>
        <dbReference type="EMBL" id="CAF3960674.1"/>
    </source>
</evidence>
<name>A0A813XUZ5_9BILA</name>
<dbReference type="EMBL" id="CAJOBD010003667">
    <property type="protein sequence ID" value="CAF3960674.1"/>
    <property type="molecule type" value="Genomic_DNA"/>
</dbReference>
<comment type="caution">
    <text evidence="1">The sequence shown here is derived from an EMBL/GenBank/DDBJ whole genome shotgun (WGS) entry which is preliminary data.</text>
</comment>
<organism evidence="1 3">
    <name type="scientific">Rotaria sordida</name>
    <dbReference type="NCBI Taxonomy" id="392033"/>
    <lineage>
        <taxon>Eukaryota</taxon>
        <taxon>Metazoa</taxon>
        <taxon>Spiralia</taxon>
        <taxon>Gnathifera</taxon>
        <taxon>Rotifera</taxon>
        <taxon>Eurotatoria</taxon>
        <taxon>Bdelloidea</taxon>
        <taxon>Philodinida</taxon>
        <taxon>Philodinidae</taxon>
        <taxon>Rotaria</taxon>
    </lineage>
</organism>
<accession>A0A813XUZ5</accession>
<dbReference type="AlphaFoldDB" id="A0A813XUZ5"/>
<protein>
    <submittedName>
        <fullName evidence="1">Uncharacterized protein</fullName>
    </submittedName>
</protein>
<gene>
    <name evidence="2" type="ORF">JBS370_LOCUS24072</name>
    <name evidence="1" type="ORF">ZHD862_LOCUS5847</name>
</gene>
<dbReference type="EMBL" id="CAJNOT010000158">
    <property type="protein sequence ID" value="CAF0870307.1"/>
    <property type="molecule type" value="Genomic_DNA"/>
</dbReference>
<reference evidence="1" key="1">
    <citation type="submission" date="2021-02" db="EMBL/GenBank/DDBJ databases">
        <authorList>
            <person name="Nowell W R."/>
        </authorList>
    </citation>
    <scope>NUCLEOTIDE SEQUENCE</scope>
</reference>
<evidence type="ECO:0000313" key="1">
    <source>
        <dbReference type="EMBL" id="CAF0870307.1"/>
    </source>
</evidence>
<evidence type="ECO:0000313" key="3">
    <source>
        <dbReference type="Proteomes" id="UP000663864"/>
    </source>
</evidence>
<sequence length="96" mass="10893">MELFHEFQTFIHSLSTTITTTNLSDVREKAKFITPLSISNDDIPENFNKMSVVILQNLLNYHDDNEMFPIPSLKLLLNLIGTHVARTGKKPSVNHG</sequence>